<dbReference type="SUPFAM" id="SSF50630">
    <property type="entry name" value="Acid proteases"/>
    <property type="match status" value="1"/>
</dbReference>
<reference evidence="3" key="1">
    <citation type="submission" date="2023-02" db="EMBL/GenBank/DDBJ databases">
        <title>Genome of toxic invasive species Heracleum sosnowskyi carries increased number of genes despite the absence of recent whole-genome duplications.</title>
        <authorList>
            <person name="Schelkunov M."/>
            <person name="Shtratnikova V."/>
            <person name="Makarenko M."/>
            <person name="Klepikova A."/>
            <person name="Omelchenko D."/>
            <person name="Novikova G."/>
            <person name="Obukhova E."/>
            <person name="Bogdanov V."/>
            <person name="Penin A."/>
            <person name="Logacheva M."/>
        </authorList>
    </citation>
    <scope>NUCLEOTIDE SEQUENCE</scope>
    <source>
        <strain evidence="3">Hsosn_3</strain>
        <tissue evidence="3">Leaf</tissue>
    </source>
</reference>
<name>A0AAD8MYA8_9APIA</name>
<evidence type="ECO:0000313" key="4">
    <source>
        <dbReference type="Proteomes" id="UP001237642"/>
    </source>
</evidence>
<dbReference type="InterPro" id="IPR021109">
    <property type="entry name" value="Peptidase_aspartic_dom_sf"/>
</dbReference>
<dbReference type="InterPro" id="IPR032861">
    <property type="entry name" value="TAXi_N"/>
</dbReference>
<feature type="domain" description="Peptidase A1" evidence="2">
    <location>
        <begin position="101"/>
        <end position="146"/>
    </location>
</feature>
<dbReference type="InterPro" id="IPR033121">
    <property type="entry name" value="PEPTIDASE_A1"/>
</dbReference>
<dbReference type="EMBL" id="JAUIZM010000004">
    <property type="protein sequence ID" value="KAK1389237.1"/>
    <property type="molecule type" value="Genomic_DNA"/>
</dbReference>
<evidence type="ECO:0000313" key="3">
    <source>
        <dbReference type="EMBL" id="KAK1389237.1"/>
    </source>
</evidence>
<dbReference type="AlphaFoldDB" id="A0AAD8MYA8"/>
<organism evidence="3 4">
    <name type="scientific">Heracleum sosnowskyi</name>
    <dbReference type="NCBI Taxonomy" id="360622"/>
    <lineage>
        <taxon>Eukaryota</taxon>
        <taxon>Viridiplantae</taxon>
        <taxon>Streptophyta</taxon>
        <taxon>Embryophyta</taxon>
        <taxon>Tracheophyta</taxon>
        <taxon>Spermatophyta</taxon>
        <taxon>Magnoliopsida</taxon>
        <taxon>eudicotyledons</taxon>
        <taxon>Gunneridae</taxon>
        <taxon>Pentapetalae</taxon>
        <taxon>asterids</taxon>
        <taxon>campanulids</taxon>
        <taxon>Apiales</taxon>
        <taxon>Apiaceae</taxon>
        <taxon>Apioideae</taxon>
        <taxon>apioid superclade</taxon>
        <taxon>Tordylieae</taxon>
        <taxon>Tordyliinae</taxon>
        <taxon>Heracleum</taxon>
    </lineage>
</organism>
<dbReference type="Gene3D" id="2.40.70.10">
    <property type="entry name" value="Acid Proteases"/>
    <property type="match status" value="1"/>
</dbReference>
<evidence type="ECO:0000256" key="1">
    <source>
        <dbReference type="ARBA" id="ARBA00007447"/>
    </source>
</evidence>
<dbReference type="InterPro" id="IPR001969">
    <property type="entry name" value="Aspartic_peptidase_AS"/>
</dbReference>
<reference evidence="3" key="2">
    <citation type="submission" date="2023-05" db="EMBL/GenBank/DDBJ databases">
        <authorList>
            <person name="Schelkunov M.I."/>
        </authorList>
    </citation>
    <scope>NUCLEOTIDE SEQUENCE</scope>
    <source>
        <strain evidence="3">Hsosn_3</strain>
        <tissue evidence="3">Leaf</tissue>
    </source>
</reference>
<dbReference type="PROSITE" id="PS00141">
    <property type="entry name" value="ASP_PROTEASE"/>
    <property type="match status" value="1"/>
</dbReference>
<dbReference type="PROSITE" id="PS51767">
    <property type="entry name" value="PEPTIDASE_A1"/>
    <property type="match status" value="1"/>
</dbReference>
<dbReference type="GO" id="GO:0004190">
    <property type="term" value="F:aspartic-type endopeptidase activity"/>
    <property type="evidence" value="ECO:0007669"/>
    <property type="project" value="InterPro"/>
</dbReference>
<sequence>MLLVHGYVCGYEIVFGGLTGELPNMIVFIQRSLATDLQNILVGLRKKHSSYLNRLRQQKEEHDGIDVEMNLNENKSRLADDEFSDVVYLTLLFVAFNRMLHYTWIDIGMPSVSFLVALDTGSDLLWVPCYCLQCAPLSSSYYSILV</sequence>
<dbReference type="GO" id="GO:0006508">
    <property type="term" value="P:proteolysis"/>
    <property type="evidence" value="ECO:0007669"/>
    <property type="project" value="InterPro"/>
</dbReference>
<comment type="similarity">
    <text evidence="1">Belongs to the peptidase A1 family.</text>
</comment>
<comment type="caution">
    <text evidence="3">The sequence shown here is derived from an EMBL/GenBank/DDBJ whole genome shotgun (WGS) entry which is preliminary data.</text>
</comment>
<protein>
    <recommendedName>
        <fullName evidence="2">Peptidase A1 domain-containing protein</fullName>
    </recommendedName>
</protein>
<evidence type="ECO:0000259" key="2">
    <source>
        <dbReference type="PROSITE" id="PS51767"/>
    </source>
</evidence>
<proteinExistence type="inferred from homology"/>
<dbReference type="Proteomes" id="UP001237642">
    <property type="component" value="Unassembled WGS sequence"/>
</dbReference>
<dbReference type="Pfam" id="PF14543">
    <property type="entry name" value="TAXi_N"/>
    <property type="match status" value="1"/>
</dbReference>
<keyword evidence="4" id="KW-1185">Reference proteome</keyword>
<gene>
    <name evidence="3" type="ORF">POM88_017415</name>
</gene>
<accession>A0AAD8MYA8</accession>